<accession>A0ABN2KT32</accession>
<evidence type="ECO:0000313" key="1">
    <source>
        <dbReference type="EMBL" id="GAA1765447.1"/>
    </source>
</evidence>
<dbReference type="Pfam" id="PF19671">
    <property type="entry name" value="DUF6174"/>
    <property type="match status" value="1"/>
</dbReference>
<reference evidence="1 2" key="1">
    <citation type="journal article" date="2019" name="Int. J. Syst. Evol. Microbiol.">
        <title>The Global Catalogue of Microorganisms (GCM) 10K type strain sequencing project: providing services to taxonomists for standard genome sequencing and annotation.</title>
        <authorList>
            <consortium name="The Broad Institute Genomics Platform"/>
            <consortium name="The Broad Institute Genome Sequencing Center for Infectious Disease"/>
            <person name="Wu L."/>
            <person name="Ma J."/>
        </authorList>
    </citation>
    <scope>NUCLEOTIDE SEQUENCE [LARGE SCALE GENOMIC DNA]</scope>
    <source>
        <strain evidence="1 2">JCM 13249</strain>
    </source>
</reference>
<dbReference type="InterPro" id="IPR046172">
    <property type="entry name" value="DUF6174"/>
</dbReference>
<evidence type="ECO:0008006" key="3">
    <source>
        <dbReference type="Google" id="ProtNLM"/>
    </source>
</evidence>
<sequence>MAALAGMVLVAVAGCGSGGTPTEEIESAAAWAEPARYAFTLESTCGERWLIGTFRVTVDNGAVAAVEGLDEPARRAVEGRDLTFLREVVPTLSGMVDEAARARSAGAETVEVTVDRNTGHVTRINIDPARNSVDDESCYAVTDYEVR</sequence>
<evidence type="ECO:0000313" key="2">
    <source>
        <dbReference type="Proteomes" id="UP001500655"/>
    </source>
</evidence>
<comment type="caution">
    <text evidence="1">The sequence shown here is derived from an EMBL/GenBank/DDBJ whole genome shotgun (WGS) entry which is preliminary data.</text>
</comment>
<organism evidence="1 2">
    <name type="scientific">Luedemannella helvata</name>
    <dbReference type="NCBI Taxonomy" id="349315"/>
    <lineage>
        <taxon>Bacteria</taxon>
        <taxon>Bacillati</taxon>
        <taxon>Actinomycetota</taxon>
        <taxon>Actinomycetes</taxon>
        <taxon>Micromonosporales</taxon>
        <taxon>Micromonosporaceae</taxon>
        <taxon>Luedemannella</taxon>
    </lineage>
</organism>
<dbReference type="Proteomes" id="UP001500655">
    <property type="component" value="Unassembled WGS sequence"/>
</dbReference>
<keyword evidence="2" id="KW-1185">Reference proteome</keyword>
<name>A0ABN2KT32_9ACTN</name>
<proteinExistence type="predicted"/>
<dbReference type="EMBL" id="BAAALS010000021">
    <property type="protein sequence ID" value="GAA1765447.1"/>
    <property type="molecule type" value="Genomic_DNA"/>
</dbReference>
<gene>
    <name evidence="1" type="ORF">GCM10009681_40620</name>
</gene>
<protein>
    <recommendedName>
        <fullName evidence="3">Lipoprotein</fullName>
    </recommendedName>
</protein>